<dbReference type="Pfam" id="PF13424">
    <property type="entry name" value="TPR_12"/>
    <property type="match status" value="3"/>
</dbReference>
<gene>
    <name evidence="4" type="ORF">OHK93_003620</name>
</gene>
<organism evidence="4 5">
    <name type="scientific">Ramalina farinacea</name>
    <dbReference type="NCBI Taxonomy" id="258253"/>
    <lineage>
        <taxon>Eukaryota</taxon>
        <taxon>Fungi</taxon>
        <taxon>Dikarya</taxon>
        <taxon>Ascomycota</taxon>
        <taxon>Pezizomycotina</taxon>
        <taxon>Lecanoromycetes</taxon>
        <taxon>OSLEUM clade</taxon>
        <taxon>Lecanoromycetidae</taxon>
        <taxon>Lecanorales</taxon>
        <taxon>Lecanorineae</taxon>
        <taxon>Ramalinaceae</taxon>
        <taxon>Ramalina</taxon>
    </lineage>
</organism>
<feature type="chain" id="PRO_5041470412" description="DUF7779 domain-containing protein" evidence="2">
    <location>
        <begin position="27"/>
        <end position="862"/>
    </location>
</feature>
<dbReference type="PRINTS" id="PR00381">
    <property type="entry name" value="KINESINLIGHT"/>
</dbReference>
<dbReference type="AlphaFoldDB" id="A0AA43TUU2"/>
<protein>
    <recommendedName>
        <fullName evidence="3">DUF7779 domain-containing protein</fullName>
    </recommendedName>
</protein>
<evidence type="ECO:0000256" key="2">
    <source>
        <dbReference type="SAM" id="SignalP"/>
    </source>
</evidence>
<dbReference type="InterPro" id="IPR053137">
    <property type="entry name" value="NLR-like"/>
</dbReference>
<evidence type="ECO:0000259" key="3">
    <source>
        <dbReference type="Pfam" id="PF25000"/>
    </source>
</evidence>
<dbReference type="Gene3D" id="3.40.50.300">
    <property type="entry name" value="P-loop containing nucleotide triphosphate hydrolases"/>
    <property type="match status" value="1"/>
</dbReference>
<dbReference type="InterPro" id="IPR027417">
    <property type="entry name" value="P-loop_NTPase"/>
</dbReference>
<dbReference type="InterPro" id="IPR011990">
    <property type="entry name" value="TPR-like_helical_dom_sf"/>
</dbReference>
<evidence type="ECO:0000313" key="5">
    <source>
        <dbReference type="Proteomes" id="UP001161017"/>
    </source>
</evidence>
<feature type="compositionally biased region" description="Acidic residues" evidence="1">
    <location>
        <begin position="367"/>
        <end position="376"/>
    </location>
</feature>
<feature type="domain" description="DUF7779" evidence="3">
    <location>
        <begin position="317"/>
        <end position="418"/>
    </location>
</feature>
<name>A0AA43TUU2_9LECA</name>
<dbReference type="PANTHER" id="PTHR46082">
    <property type="entry name" value="ATP/GTP-BINDING PROTEIN-RELATED"/>
    <property type="match status" value="1"/>
</dbReference>
<dbReference type="Pfam" id="PF25000">
    <property type="entry name" value="DUF7779"/>
    <property type="match status" value="1"/>
</dbReference>
<keyword evidence="5" id="KW-1185">Reference proteome</keyword>
<evidence type="ECO:0000256" key="1">
    <source>
        <dbReference type="SAM" id="MobiDB-lite"/>
    </source>
</evidence>
<evidence type="ECO:0000313" key="4">
    <source>
        <dbReference type="EMBL" id="MDI1492406.1"/>
    </source>
</evidence>
<dbReference type="InterPro" id="IPR056681">
    <property type="entry name" value="DUF7779"/>
</dbReference>
<dbReference type="SUPFAM" id="SSF48452">
    <property type="entry name" value="TPR-like"/>
    <property type="match status" value="4"/>
</dbReference>
<comment type="caution">
    <text evidence="4">The sequence shown here is derived from an EMBL/GenBank/DDBJ whole genome shotgun (WGS) entry which is preliminary data.</text>
</comment>
<feature type="region of interest" description="Disordered" evidence="1">
    <location>
        <begin position="352"/>
        <end position="376"/>
    </location>
</feature>
<reference evidence="4" key="1">
    <citation type="journal article" date="2023" name="Genome Biol. Evol.">
        <title>First Whole Genome Sequence and Flow Cytometry Genome Size Data for the Lichen-Forming Fungus Ramalina farinacea (Ascomycota).</title>
        <authorList>
            <person name="Llewellyn T."/>
            <person name="Mian S."/>
            <person name="Hill R."/>
            <person name="Leitch I.J."/>
            <person name="Gaya E."/>
        </authorList>
    </citation>
    <scope>NUCLEOTIDE SEQUENCE</scope>
    <source>
        <strain evidence="4">LIQ254RAFAR</strain>
    </source>
</reference>
<accession>A0AA43TUU2</accession>
<feature type="signal peptide" evidence="2">
    <location>
        <begin position="1"/>
        <end position="26"/>
    </location>
</feature>
<dbReference type="Pfam" id="PF13374">
    <property type="entry name" value="TPR_10"/>
    <property type="match status" value="3"/>
</dbReference>
<proteinExistence type="predicted"/>
<dbReference type="SUPFAM" id="SSF52540">
    <property type="entry name" value="P-loop containing nucleoside triphosphate hydrolases"/>
    <property type="match status" value="1"/>
</dbReference>
<dbReference type="NCBIfam" id="NF040586">
    <property type="entry name" value="FxSxx_TPR"/>
    <property type="match status" value="1"/>
</dbReference>
<keyword evidence="2" id="KW-0732">Signal</keyword>
<dbReference type="EMBL" id="JAPUFD010000019">
    <property type="protein sequence ID" value="MDI1492406.1"/>
    <property type="molecule type" value="Genomic_DNA"/>
</dbReference>
<sequence>MWPFVNVSLLDLCAVFRGLMLRLYLASPPPKPFSTVPFRRDPDFVDRGDLLSRVDERCSEPAGRAALVGLGGVGKSQIAIEHTHRTRERSPETWVFWVHASNAARFEHGYRDIADVVEIAGREDPQANMYKLVHDWLCRCEGKWLMVLDNVDDADYLIKRQAVIQSQSSDSGRQTPPPLRDYLPQSQNGSILITTRSQKSALEFSEQNELIQVDPMDASNAIELLDKKLESIGQRNDKDLVELAAILEFMPLAIVQAASYISQLSPRYSARQYIEEFQKSDRKKSSLLNHEGGKLRRDGEAKNSIIITWQISFEHIHQTSRPAAELLSLMSFFDPQGIPEILVRGRAGDAEHKIREGKSDNGVQSDTDSESELNDDDEFEMDVRTLRDSSFISITSDPKVFEMHRLVQLATRKWLEANEQLEKWKEQYIKILYEELPNGQYENWTYCRALFPHAKSAVTQRPKGDRSLREWASLLHNAAWYALRMGSITEAVDLSEIAMKVREKILGQEHKETLSSINMVGSVYNLGGRWDKAEELEVRVMETTKRVLGEEHPDTLTSMANLASTYWNQGRWKEAEELDVRVMETTKRVLGEEHPDTLTSMANLASIYRNQGRWKEAEELDVRVMETRKRVLGEEHPSTLTSMANLASTYRNQGRWKEAEELDVRVMETTKRVLGEEHPDTLTSMANLASTYRNQGRWKEAEELDVRVMETRKRVLGEEHPDTLTSMANLASTYWNQGRWKEAEELDVRVMETTKRVLGEEHPDTLTSMANLASTYRNQGRWKEAEELDVRVMETTKRVLGEEHPDTLTSMANLASTYWNQGRWKEAEELDVRVMETRKRVLGEEHPSTLTSIANLASTYRN</sequence>
<dbReference type="PANTHER" id="PTHR46082:SF6">
    <property type="entry name" value="AAA+ ATPASE DOMAIN-CONTAINING PROTEIN-RELATED"/>
    <property type="match status" value="1"/>
</dbReference>
<dbReference type="Proteomes" id="UP001161017">
    <property type="component" value="Unassembled WGS sequence"/>
</dbReference>
<dbReference type="Gene3D" id="1.25.40.10">
    <property type="entry name" value="Tetratricopeptide repeat domain"/>
    <property type="match status" value="3"/>
</dbReference>